<reference evidence="1 2" key="1">
    <citation type="submission" date="2015-04" db="EMBL/GenBank/DDBJ databases">
        <authorList>
            <person name="Syromyatnikov M.Y."/>
            <person name="Popov V.N."/>
        </authorList>
    </citation>
    <scope>NUCLEOTIDE SEQUENCE [LARGE SCALE GENOMIC DNA]</scope>
</reference>
<proteinExistence type="predicted"/>
<evidence type="ECO:0000313" key="1">
    <source>
        <dbReference type="EMBL" id="CRL04517.1"/>
    </source>
</evidence>
<keyword evidence="2" id="KW-1185">Reference proteome</keyword>
<organism evidence="1 2">
    <name type="scientific">Clunio marinus</name>
    <dbReference type="NCBI Taxonomy" id="568069"/>
    <lineage>
        <taxon>Eukaryota</taxon>
        <taxon>Metazoa</taxon>
        <taxon>Ecdysozoa</taxon>
        <taxon>Arthropoda</taxon>
        <taxon>Hexapoda</taxon>
        <taxon>Insecta</taxon>
        <taxon>Pterygota</taxon>
        <taxon>Neoptera</taxon>
        <taxon>Endopterygota</taxon>
        <taxon>Diptera</taxon>
        <taxon>Nematocera</taxon>
        <taxon>Chironomoidea</taxon>
        <taxon>Chironomidae</taxon>
        <taxon>Clunio</taxon>
    </lineage>
</organism>
<sequence>MLGFLEIQGHGSKHLIRLHTSGAATVMNVNIFKTVFHYRLGEKKEKNCDLKRAEMCNLIKHSCLLSDLLHNR</sequence>
<accession>A0A1J1IWC6</accession>
<protein>
    <submittedName>
        <fullName evidence="1">CLUMA_CG017592, isoform A</fullName>
    </submittedName>
</protein>
<gene>
    <name evidence="1" type="ORF">CLUMA_CG017592</name>
</gene>
<dbReference type="EMBL" id="CVRI01000063">
    <property type="protein sequence ID" value="CRL04517.1"/>
    <property type="molecule type" value="Genomic_DNA"/>
</dbReference>
<evidence type="ECO:0000313" key="2">
    <source>
        <dbReference type="Proteomes" id="UP000183832"/>
    </source>
</evidence>
<name>A0A1J1IWC6_9DIPT</name>
<dbReference type="AlphaFoldDB" id="A0A1J1IWC6"/>
<dbReference type="Proteomes" id="UP000183832">
    <property type="component" value="Unassembled WGS sequence"/>
</dbReference>